<keyword evidence="2" id="KW-1185">Reference proteome</keyword>
<organism evidence="2 3">
    <name type="scientific">Parastrongyloides trichosuri</name>
    <name type="common">Possum-specific nematode worm</name>
    <dbReference type="NCBI Taxonomy" id="131310"/>
    <lineage>
        <taxon>Eukaryota</taxon>
        <taxon>Metazoa</taxon>
        <taxon>Ecdysozoa</taxon>
        <taxon>Nematoda</taxon>
        <taxon>Chromadorea</taxon>
        <taxon>Rhabditida</taxon>
        <taxon>Tylenchina</taxon>
        <taxon>Panagrolaimomorpha</taxon>
        <taxon>Strongyloidoidea</taxon>
        <taxon>Strongyloididae</taxon>
        <taxon>Parastrongyloides</taxon>
    </lineage>
</organism>
<dbReference type="PANTHER" id="PTHR35573:SF1">
    <property type="entry name" value="ML DOMAIN-CONTAINING PROTEIN"/>
    <property type="match status" value="1"/>
</dbReference>
<sequence length="180" mass="20510">MFKKVILLTLIAIINFASSLCNNYPNGTELISYWFNCPDSGVVVFNSLATVDEDGRHQYPIKLYKPIYINVNLDNNAKNFTDLTLDITLFRWGGTSKCGWYKIYTLGLLSRQNGCKNGVPCPINVGKNQNLRIMLDFTKFNFFMRYLPNNIPYQVMYKLTDESTGITSCTIVQALSLTRS</sequence>
<keyword evidence="1" id="KW-0732">Signal</keyword>
<reference evidence="3" key="1">
    <citation type="submission" date="2017-02" db="UniProtKB">
        <authorList>
            <consortium name="WormBaseParasite"/>
        </authorList>
    </citation>
    <scope>IDENTIFICATION</scope>
</reference>
<dbReference type="PANTHER" id="PTHR35573">
    <property type="entry name" value="PROTEIN CBG22129"/>
    <property type="match status" value="1"/>
</dbReference>
<feature type="chain" id="PRO_5005891528" evidence="1">
    <location>
        <begin position="20"/>
        <end position="180"/>
    </location>
</feature>
<proteinExistence type="predicted"/>
<name>A0A0N4ZDD6_PARTI</name>
<dbReference type="AlphaFoldDB" id="A0A0N4ZDD6"/>
<accession>A0A0N4ZDD6</accession>
<evidence type="ECO:0000256" key="1">
    <source>
        <dbReference type="SAM" id="SignalP"/>
    </source>
</evidence>
<evidence type="ECO:0000313" key="3">
    <source>
        <dbReference type="WBParaSite" id="PTRK_0000558100.1"/>
    </source>
</evidence>
<dbReference type="WBParaSite" id="PTRK_0000558100.1">
    <property type="protein sequence ID" value="PTRK_0000558100.1"/>
    <property type="gene ID" value="PTRK_0000558100"/>
</dbReference>
<dbReference type="Proteomes" id="UP000038045">
    <property type="component" value="Unplaced"/>
</dbReference>
<protein>
    <submittedName>
        <fullName evidence="3">ML domain-containing protein</fullName>
    </submittedName>
</protein>
<feature type="signal peptide" evidence="1">
    <location>
        <begin position="1"/>
        <end position="19"/>
    </location>
</feature>
<evidence type="ECO:0000313" key="2">
    <source>
        <dbReference type="Proteomes" id="UP000038045"/>
    </source>
</evidence>